<feature type="transmembrane region" description="Helical" evidence="10">
    <location>
        <begin position="114"/>
        <end position="134"/>
    </location>
</feature>
<dbReference type="Pfam" id="PF01151">
    <property type="entry name" value="ELO"/>
    <property type="match status" value="1"/>
</dbReference>
<feature type="transmembrane region" description="Helical" evidence="10">
    <location>
        <begin position="146"/>
        <end position="164"/>
    </location>
</feature>
<organism evidence="11 12">
    <name type="scientific">Dermatophagoides pteronyssinus</name>
    <name type="common">European house dust mite</name>
    <dbReference type="NCBI Taxonomy" id="6956"/>
    <lineage>
        <taxon>Eukaryota</taxon>
        <taxon>Metazoa</taxon>
        <taxon>Ecdysozoa</taxon>
        <taxon>Arthropoda</taxon>
        <taxon>Chelicerata</taxon>
        <taxon>Arachnida</taxon>
        <taxon>Acari</taxon>
        <taxon>Acariformes</taxon>
        <taxon>Sarcoptiformes</taxon>
        <taxon>Astigmata</taxon>
        <taxon>Psoroptidia</taxon>
        <taxon>Analgoidea</taxon>
        <taxon>Pyroglyphidae</taxon>
        <taxon>Dermatophagoidinae</taxon>
        <taxon>Dermatophagoides</taxon>
    </lineage>
</organism>
<evidence type="ECO:0000256" key="3">
    <source>
        <dbReference type="ARBA" id="ARBA00022679"/>
    </source>
</evidence>
<dbReference type="Proteomes" id="UP000887458">
    <property type="component" value="Unassembled WGS sequence"/>
</dbReference>
<dbReference type="EMBL" id="NJHN03000061">
    <property type="protein sequence ID" value="KAH9419002.1"/>
    <property type="molecule type" value="Genomic_DNA"/>
</dbReference>
<proteinExistence type="inferred from homology"/>
<protein>
    <recommendedName>
        <fullName evidence="10">Elongation of very long chain fatty acids protein</fullName>
        <ecNumber evidence="10">2.3.1.199</ecNumber>
    </recommendedName>
    <alternativeName>
        <fullName evidence="10">Very-long-chain 3-oxoacyl-CoA synthase</fullName>
    </alternativeName>
</protein>
<feature type="transmembrane region" description="Helical" evidence="10">
    <location>
        <begin position="232"/>
        <end position="253"/>
    </location>
</feature>
<evidence type="ECO:0000256" key="6">
    <source>
        <dbReference type="ARBA" id="ARBA00022989"/>
    </source>
</evidence>
<keyword evidence="2 10" id="KW-0444">Lipid biosynthesis</keyword>
<evidence type="ECO:0000256" key="5">
    <source>
        <dbReference type="ARBA" id="ARBA00022832"/>
    </source>
</evidence>
<evidence type="ECO:0000313" key="12">
    <source>
        <dbReference type="Proteomes" id="UP000887458"/>
    </source>
</evidence>
<reference evidence="11 12" key="2">
    <citation type="journal article" date="2022" name="Mol. Biol. Evol.">
        <title>Comparative Genomics Reveals Insights into the Divergent Evolution of Astigmatic Mites and Household Pest Adaptations.</title>
        <authorList>
            <person name="Xiong Q."/>
            <person name="Wan A.T."/>
            <person name="Liu X."/>
            <person name="Fung C.S."/>
            <person name="Xiao X."/>
            <person name="Malainual N."/>
            <person name="Hou J."/>
            <person name="Wang L."/>
            <person name="Wang M."/>
            <person name="Yang K.Y."/>
            <person name="Cui Y."/>
            <person name="Leung E.L."/>
            <person name="Nong W."/>
            <person name="Shin S.K."/>
            <person name="Au S.W."/>
            <person name="Jeong K.Y."/>
            <person name="Chew F.T."/>
            <person name="Hui J.H."/>
            <person name="Leung T.F."/>
            <person name="Tungtrongchitr A."/>
            <person name="Zhong N."/>
            <person name="Liu Z."/>
            <person name="Tsui S.K."/>
        </authorList>
    </citation>
    <scope>NUCLEOTIDE SEQUENCE [LARGE SCALE GENOMIC DNA]</scope>
    <source>
        <strain evidence="11">Derp</strain>
    </source>
</reference>
<reference evidence="11 12" key="1">
    <citation type="journal article" date="2018" name="J. Allergy Clin. Immunol.">
        <title>High-quality assembly of Dermatophagoides pteronyssinus genome and transcriptome reveals a wide range of novel allergens.</title>
        <authorList>
            <person name="Liu X.Y."/>
            <person name="Yang K.Y."/>
            <person name="Wang M.Q."/>
            <person name="Kwok J.S."/>
            <person name="Zeng X."/>
            <person name="Yang Z."/>
            <person name="Xiao X.J."/>
            <person name="Lau C.P."/>
            <person name="Li Y."/>
            <person name="Huang Z.M."/>
            <person name="Ba J.G."/>
            <person name="Yim A.K."/>
            <person name="Ouyang C.Y."/>
            <person name="Ngai S.M."/>
            <person name="Chan T.F."/>
            <person name="Leung E.L."/>
            <person name="Liu L."/>
            <person name="Liu Z.G."/>
            <person name="Tsui S.K."/>
        </authorList>
    </citation>
    <scope>NUCLEOTIDE SEQUENCE [LARGE SCALE GENOMIC DNA]</scope>
    <source>
        <strain evidence="11">Derp</strain>
    </source>
</reference>
<evidence type="ECO:0000313" key="11">
    <source>
        <dbReference type="EMBL" id="KAH9419002.1"/>
    </source>
</evidence>
<keyword evidence="8 10" id="KW-0472">Membrane</keyword>
<gene>
    <name evidence="11" type="primary">ELOVL7_2</name>
    <name evidence="11" type="ORF">DERP_011097</name>
</gene>
<keyword evidence="4 10" id="KW-0812">Transmembrane</keyword>
<dbReference type="PANTHER" id="PTHR11157">
    <property type="entry name" value="FATTY ACID ACYL TRANSFERASE-RELATED"/>
    <property type="match status" value="1"/>
</dbReference>
<feature type="transmembrane region" description="Helical" evidence="10">
    <location>
        <begin position="23"/>
        <end position="42"/>
    </location>
</feature>
<feature type="transmembrane region" description="Helical" evidence="10">
    <location>
        <begin position="63"/>
        <end position="82"/>
    </location>
</feature>
<evidence type="ECO:0000256" key="2">
    <source>
        <dbReference type="ARBA" id="ARBA00022516"/>
    </source>
</evidence>
<comment type="caution">
    <text evidence="11">The sequence shown here is derived from an EMBL/GenBank/DDBJ whole genome shotgun (WGS) entry which is preliminary data.</text>
</comment>
<keyword evidence="3 10" id="KW-0808">Transferase</keyword>
<keyword evidence="12" id="KW-1185">Reference proteome</keyword>
<evidence type="ECO:0000256" key="9">
    <source>
        <dbReference type="ARBA" id="ARBA00023160"/>
    </source>
</evidence>
<sequence length="289" mass="34367">MLESLTRPYQWLMSKSDPRTSEWPLLGSPFPIWTIIFCYIYVVKRLGPRIMKNRPPMQIKSIIILYNILMVLLSAGFFYYGGQLTYIPPGGNFSIICERVDYRYTDRNLHLLNLSWWLMILKMVEFFDTIFFVLRKKSKQISALHVTHHSLVPWGIWIGLKFGAGGHNAFVPLINLFVHTIMYSYYCLAAFGERLRPYLWWKRYLTQLQMLQFAIAIVHSLIPLWIDCGFQPFFAYAMIAHAILFWIMFYNFYQKNYNQNNDNNINNNNNNHVVVQKLKQNCNQNQKFE</sequence>
<evidence type="ECO:0000256" key="1">
    <source>
        <dbReference type="ARBA" id="ARBA00004141"/>
    </source>
</evidence>
<keyword evidence="6 10" id="KW-1133">Transmembrane helix</keyword>
<evidence type="ECO:0000256" key="8">
    <source>
        <dbReference type="ARBA" id="ARBA00023136"/>
    </source>
</evidence>
<comment type="catalytic activity">
    <reaction evidence="10">
        <text>a very-long-chain acyl-CoA + malonyl-CoA + H(+) = a very-long-chain 3-oxoacyl-CoA + CO2 + CoA</text>
        <dbReference type="Rhea" id="RHEA:32727"/>
        <dbReference type="ChEBI" id="CHEBI:15378"/>
        <dbReference type="ChEBI" id="CHEBI:16526"/>
        <dbReference type="ChEBI" id="CHEBI:57287"/>
        <dbReference type="ChEBI" id="CHEBI:57384"/>
        <dbReference type="ChEBI" id="CHEBI:90725"/>
        <dbReference type="ChEBI" id="CHEBI:90736"/>
        <dbReference type="EC" id="2.3.1.199"/>
    </reaction>
</comment>
<feature type="transmembrane region" description="Helical" evidence="10">
    <location>
        <begin position="170"/>
        <end position="192"/>
    </location>
</feature>
<feature type="transmembrane region" description="Helical" evidence="10">
    <location>
        <begin position="204"/>
        <end position="226"/>
    </location>
</feature>
<comment type="similarity">
    <text evidence="10">Belongs to the ELO family.</text>
</comment>
<keyword evidence="9 10" id="KW-0275">Fatty acid biosynthesis</keyword>
<dbReference type="EC" id="2.3.1.199" evidence="10"/>
<comment type="subcellular location">
    <subcellularLocation>
        <location evidence="1">Membrane</location>
        <topology evidence="1">Multi-pass membrane protein</topology>
    </subcellularLocation>
</comment>
<evidence type="ECO:0000256" key="4">
    <source>
        <dbReference type="ARBA" id="ARBA00022692"/>
    </source>
</evidence>
<evidence type="ECO:0000256" key="7">
    <source>
        <dbReference type="ARBA" id="ARBA00023098"/>
    </source>
</evidence>
<name>A0ABQ8J8R4_DERPT</name>
<dbReference type="InterPro" id="IPR002076">
    <property type="entry name" value="ELO_fam"/>
</dbReference>
<dbReference type="PANTHER" id="PTHR11157:SF69">
    <property type="entry name" value="ELONGATION OF VERY LONG CHAIN FATTY ACIDS PROTEIN 7"/>
    <property type="match status" value="1"/>
</dbReference>
<accession>A0ABQ8J8R4</accession>
<keyword evidence="7 10" id="KW-0443">Lipid metabolism</keyword>
<evidence type="ECO:0000256" key="10">
    <source>
        <dbReference type="RuleBase" id="RU361115"/>
    </source>
</evidence>
<keyword evidence="5 10" id="KW-0276">Fatty acid metabolism</keyword>